<accession>A0A0E9QQ60</accession>
<name>A0A0E9QQ60_ANGAN</name>
<dbReference type="EMBL" id="GBXM01090212">
    <property type="protein sequence ID" value="JAH18365.1"/>
    <property type="molecule type" value="Transcribed_RNA"/>
</dbReference>
<sequence>MCGMHCEKRRQIACTVIYVIECCVGIYLAIFRNDHVCEIM</sequence>
<protein>
    <submittedName>
        <fullName evidence="2">Uncharacterized protein</fullName>
    </submittedName>
</protein>
<keyword evidence="1" id="KW-0812">Transmembrane</keyword>
<proteinExistence type="predicted"/>
<dbReference type="AlphaFoldDB" id="A0A0E9QQ60"/>
<feature type="transmembrane region" description="Helical" evidence="1">
    <location>
        <begin position="12"/>
        <end position="30"/>
    </location>
</feature>
<keyword evidence="1" id="KW-0472">Membrane</keyword>
<keyword evidence="1" id="KW-1133">Transmembrane helix</keyword>
<reference evidence="2" key="2">
    <citation type="journal article" date="2015" name="Fish Shellfish Immunol.">
        <title>Early steps in the European eel (Anguilla anguilla)-Vibrio vulnificus interaction in the gills: Role of the RtxA13 toxin.</title>
        <authorList>
            <person name="Callol A."/>
            <person name="Pajuelo D."/>
            <person name="Ebbesson L."/>
            <person name="Teles M."/>
            <person name="MacKenzie S."/>
            <person name="Amaro C."/>
        </authorList>
    </citation>
    <scope>NUCLEOTIDE SEQUENCE</scope>
</reference>
<evidence type="ECO:0000313" key="2">
    <source>
        <dbReference type="EMBL" id="JAH18365.1"/>
    </source>
</evidence>
<organism evidence="2">
    <name type="scientific">Anguilla anguilla</name>
    <name type="common">European freshwater eel</name>
    <name type="synonym">Muraena anguilla</name>
    <dbReference type="NCBI Taxonomy" id="7936"/>
    <lineage>
        <taxon>Eukaryota</taxon>
        <taxon>Metazoa</taxon>
        <taxon>Chordata</taxon>
        <taxon>Craniata</taxon>
        <taxon>Vertebrata</taxon>
        <taxon>Euteleostomi</taxon>
        <taxon>Actinopterygii</taxon>
        <taxon>Neopterygii</taxon>
        <taxon>Teleostei</taxon>
        <taxon>Anguilliformes</taxon>
        <taxon>Anguillidae</taxon>
        <taxon>Anguilla</taxon>
    </lineage>
</organism>
<evidence type="ECO:0000256" key="1">
    <source>
        <dbReference type="SAM" id="Phobius"/>
    </source>
</evidence>
<reference evidence="2" key="1">
    <citation type="submission" date="2014-11" db="EMBL/GenBank/DDBJ databases">
        <authorList>
            <person name="Amaro Gonzalez C."/>
        </authorList>
    </citation>
    <scope>NUCLEOTIDE SEQUENCE</scope>
</reference>